<dbReference type="GO" id="GO:0005507">
    <property type="term" value="F:copper ion binding"/>
    <property type="evidence" value="ECO:0007669"/>
    <property type="project" value="UniProtKB-UniRule"/>
</dbReference>
<name>A0A4Q1JX05_9GAMM</name>
<comment type="caution">
    <text evidence="7">The sequence shown here is derived from an EMBL/GenBank/DDBJ whole genome shotgun (WGS) entry which is preliminary data.</text>
</comment>
<dbReference type="Proteomes" id="UP000289784">
    <property type="component" value="Unassembled WGS sequence"/>
</dbReference>
<dbReference type="PANTHER" id="PTHR38439">
    <property type="entry name" value="AURACYANIN-B"/>
    <property type="match status" value="1"/>
</dbReference>
<dbReference type="InterPro" id="IPR008972">
    <property type="entry name" value="Cupredoxin"/>
</dbReference>
<dbReference type="Pfam" id="PF00127">
    <property type="entry name" value="Copper-bind"/>
    <property type="match status" value="1"/>
</dbReference>
<dbReference type="InterPro" id="IPR028871">
    <property type="entry name" value="BlueCu_1_BS"/>
</dbReference>
<dbReference type="InterPro" id="IPR014068">
    <property type="entry name" value="Azurin"/>
</dbReference>
<evidence type="ECO:0000256" key="4">
    <source>
        <dbReference type="ARBA" id="ARBA00023008"/>
    </source>
</evidence>
<organism evidence="7 8">
    <name type="scientific">Pseudoxanthomonas composti</name>
    <dbReference type="NCBI Taxonomy" id="2137479"/>
    <lineage>
        <taxon>Bacteria</taxon>
        <taxon>Pseudomonadati</taxon>
        <taxon>Pseudomonadota</taxon>
        <taxon>Gammaproteobacteria</taxon>
        <taxon>Lysobacterales</taxon>
        <taxon>Lysobacteraceae</taxon>
        <taxon>Pseudoxanthomonas</taxon>
    </lineage>
</organism>
<sequence length="152" mass="15453">MTRKPLVAPFLLALLAAAPLAAQAADNCSAELSGNDAMKFDKANIDVPKSCKTFTINLKHSGKLAKNVMGHNVVVTKTADIAAVAADGIKAGAAGDYVKADDARVVAHSSLIGGGESTSVSIPVAKLAGGPYSYVCTFPGHSALMKGTLTLK</sequence>
<keyword evidence="5" id="KW-0732">Signal</keyword>
<reference evidence="7 8" key="1">
    <citation type="submission" date="2019-01" db="EMBL/GenBank/DDBJ databases">
        <title>Pseudoxanthomonas composti sp. nov., isolated from compost.</title>
        <authorList>
            <person name="Yang G."/>
        </authorList>
    </citation>
    <scope>NUCLEOTIDE SEQUENCE [LARGE SCALE GENOMIC DNA]</scope>
    <source>
        <strain evidence="7 8">GSS15</strain>
    </source>
</reference>
<evidence type="ECO:0000313" key="8">
    <source>
        <dbReference type="Proteomes" id="UP000289784"/>
    </source>
</evidence>
<dbReference type="AlphaFoldDB" id="A0A4Q1JX05"/>
<keyword evidence="3 5" id="KW-0249">Electron transport</keyword>
<dbReference type="InterPro" id="IPR050845">
    <property type="entry name" value="Cu-binding_ET"/>
</dbReference>
<feature type="domain" description="Blue (type 1) copper" evidence="6">
    <location>
        <begin position="28"/>
        <end position="152"/>
    </location>
</feature>
<keyword evidence="1 5" id="KW-0813">Transport</keyword>
<comment type="function">
    <text evidence="5">Transfers electrons from cytochrome c551 to cytochrome oxidase.</text>
</comment>
<evidence type="ECO:0000256" key="2">
    <source>
        <dbReference type="ARBA" id="ARBA00022723"/>
    </source>
</evidence>
<dbReference type="InterPro" id="IPR000923">
    <property type="entry name" value="BlueCu_1"/>
</dbReference>
<dbReference type="Gene3D" id="2.60.40.420">
    <property type="entry name" value="Cupredoxins - blue copper proteins"/>
    <property type="match status" value="1"/>
</dbReference>
<dbReference type="NCBIfam" id="TIGR02695">
    <property type="entry name" value="azurin"/>
    <property type="match status" value="1"/>
</dbReference>
<dbReference type="SUPFAM" id="SSF49503">
    <property type="entry name" value="Cupredoxins"/>
    <property type="match status" value="1"/>
</dbReference>
<dbReference type="PROSITE" id="PS00196">
    <property type="entry name" value="COPPER_BLUE"/>
    <property type="match status" value="1"/>
</dbReference>
<keyword evidence="5" id="KW-0574">Periplasm</keyword>
<gene>
    <name evidence="7" type="primary">azu</name>
    <name evidence="7" type="ORF">EPA99_03470</name>
</gene>
<evidence type="ECO:0000256" key="1">
    <source>
        <dbReference type="ARBA" id="ARBA00022448"/>
    </source>
</evidence>
<keyword evidence="4 5" id="KW-0186">Copper</keyword>
<dbReference type="PANTHER" id="PTHR38439:SF2">
    <property type="entry name" value="OUTER MEMBRANE PROTEIN H.8"/>
    <property type="match status" value="1"/>
</dbReference>
<proteinExistence type="predicted"/>
<feature type="chain" id="PRO_5020829095" description="Azurin" evidence="5">
    <location>
        <begin position="25"/>
        <end position="152"/>
    </location>
</feature>
<evidence type="ECO:0000259" key="6">
    <source>
        <dbReference type="Pfam" id="PF00127"/>
    </source>
</evidence>
<keyword evidence="2 5" id="KW-0479">Metal-binding</keyword>
<dbReference type="GO" id="GO:0009055">
    <property type="term" value="F:electron transfer activity"/>
    <property type="evidence" value="ECO:0007669"/>
    <property type="project" value="InterPro"/>
</dbReference>
<feature type="signal peptide" evidence="5">
    <location>
        <begin position="1"/>
        <end position="24"/>
    </location>
</feature>
<dbReference type="RefSeq" id="WP_129469819.1">
    <property type="nucleotide sequence ID" value="NZ_SAWZ01000002.1"/>
</dbReference>
<evidence type="ECO:0000256" key="3">
    <source>
        <dbReference type="ARBA" id="ARBA00022982"/>
    </source>
</evidence>
<dbReference type="GO" id="GO:0042597">
    <property type="term" value="C:periplasmic space"/>
    <property type="evidence" value="ECO:0007669"/>
    <property type="project" value="UniProtKB-SubCell"/>
</dbReference>
<dbReference type="EMBL" id="SAWZ01000002">
    <property type="protein sequence ID" value="RXR07008.1"/>
    <property type="molecule type" value="Genomic_DNA"/>
</dbReference>
<protein>
    <recommendedName>
        <fullName evidence="5">Azurin</fullName>
    </recommendedName>
</protein>
<comment type="subcellular location">
    <subcellularLocation>
        <location evidence="5">Periplasm</location>
    </subcellularLocation>
</comment>
<keyword evidence="8" id="KW-1185">Reference proteome</keyword>
<dbReference type="CDD" id="cd13922">
    <property type="entry name" value="Azurin"/>
    <property type="match status" value="1"/>
</dbReference>
<evidence type="ECO:0000256" key="5">
    <source>
        <dbReference type="RuleBase" id="RU363017"/>
    </source>
</evidence>
<dbReference type="OrthoDB" id="9814063at2"/>
<evidence type="ECO:0000313" key="7">
    <source>
        <dbReference type="EMBL" id="RXR07008.1"/>
    </source>
</evidence>
<accession>A0A4Q1JX05</accession>